<reference evidence="6 7" key="1">
    <citation type="submission" date="2011-01" db="EMBL/GenBank/DDBJ databases">
        <authorList>
            <person name="Muzny D."/>
            <person name="Qin X."/>
            <person name="Deng J."/>
            <person name="Jiang H."/>
            <person name="Liu Y."/>
            <person name="Qu J."/>
            <person name="Song X.-Z."/>
            <person name="Zhang L."/>
            <person name="Thornton R."/>
            <person name="Coyle M."/>
            <person name="Francisco L."/>
            <person name="Jackson L."/>
            <person name="Javaid M."/>
            <person name="Korchina V."/>
            <person name="Kovar C."/>
            <person name="Mata R."/>
            <person name="Mathew T."/>
            <person name="Ngo R."/>
            <person name="Nguyen L."/>
            <person name="Nguyen N."/>
            <person name="Okwuonu G."/>
            <person name="Ongeri F."/>
            <person name="Pham C."/>
            <person name="Simmons D."/>
            <person name="Wilczek-Boney K."/>
            <person name="Hale W."/>
            <person name="Jakkamsetti A."/>
            <person name="Pham P."/>
            <person name="Ruth R."/>
            <person name="San Lucas F."/>
            <person name="Warren J."/>
            <person name="Zhang J."/>
            <person name="Zhao Z."/>
            <person name="Zhou C."/>
            <person name="Zhu D."/>
            <person name="Lee S."/>
            <person name="Bess C."/>
            <person name="Blankenburg K."/>
            <person name="Forbes L."/>
            <person name="Fu Q."/>
            <person name="Gubbala S."/>
            <person name="Hirani K."/>
            <person name="Jayaseelan J.C."/>
            <person name="Lara F."/>
            <person name="Munidasa M."/>
            <person name="Palculict T."/>
            <person name="Patil S."/>
            <person name="Pu L.-L."/>
            <person name="Saada N."/>
            <person name="Tang L."/>
            <person name="Weissenberger G."/>
            <person name="Zhu Y."/>
            <person name="Hemphill L."/>
            <person name="Shang Y."/>
            <person name="Youmans B."/>
            <person name="Ayvaz T."/>
            <person name="Ross M."/>
            <person name="Santibanez J."/>
            <person name="Aqrawi P."/>
            <person name="Gross S."/>
            <person name="Joshi V."/>
            <person name="Fowler G."/>
            <person name="Nazareth L."/>
            <person name="Reid J."/>
            <person name="Worley K."/>
            <person name="Petrosino J."/>
            <person name="Highlander S."/>
            <person name="Gibbs R."/>
        </authorList>
    </citation>
    <scope>NUCLEOTIDE SEQUENCE [LARGE SCALE GENOMIC DNA]</scope>
    <source>
        <strain evidence="6 7">ATCC 33394</strain>
    </source>
</reference>
<comment type="subunit">
    <text evidence="4">Homooctamer; tetramer of dimers.</text>
</comment>
<feature type="binding site" evidence="4">
    <location>
        <begin position="273"/>
        <end position="274"/>
    </location>
    <ligand>
        <name>3-amino-2-oxopropyl phosphate</name>
        <dbReference type="ChEBI" id="CHEBI:57279"/>
    </ligand>
</feature>
<evidence type="ECO:0000256" key="4">
    <source>
        <dbReference type="HAMAP-Rule" id="MF_00279"/>
    </source>
</evidence>
<evidence type="ECO:0000256" key="3">
    <source>
        <dbReference type="ARBA" id="ARBA00023096"/>
    </source>
</evidence>
<dbReference type="PANTHER" id="PTHR30456:SF0">
    <property type="entry name" value="PYRIDOXINE 5'-PHOSPHATE SYNTHASE"/>
    <property type="match status" value="1"/>
</dbReference>
<proteinExistence type="inferred from homology"/>
<dbReference type="HOGENOM" id="CLU_074563_0_0_4"/>
<dbReference type="InterPro" id="IPR036130">
    <property type="entry name" value="Pyridoxine-5'_phos_synth"/>
</dbReference>
<dbReference type="InterPro" id="IPR013785">
    <property type="entry name" value="Aldolase_TIM"/>
</dbReference>
<keyword evidence="2 4" id="KW-0808">Transferase</keyword>
<evidence type="ECO:0000313" key="7">
    <source>
        <dbReference type="Proteomes" id="UP000004088"/>
    </source>
</evidence>
<dbReference type="UniPathway" id="UPA00244">
    <property type="reaction ID" value="UER00313"/>
</dbReference>
<comment type="caution">
    <text evidence="6">The sequence shown here is derived from an EMBL/GenBank/DDBJ whole genome shotgun (WGS) entry which is preliminary data.</text>
</comment>
<dbReference type="SUPFAM" id="SSF63892">
    <property type="entry name" value="Pyridoxine 5'-phosphate synthase"/>
    <property type="match status" value="1"/>
</dbReference>
<keyword evidence="3 4" id="KW-0664">Pyridoxine biosynthesis</keyword>
<dbReference type="AlphaFoldDB" id="F0F2X6"/>
<comment type="subcellular location">
    <subcellularLocation>
        <location evidence="4">Cytoplasm</location>
    </subcellularLocation>
</comment>
<dbReference type="HAMAP" id="MF_00279">
    <property type="entry name" value="PdxJ"/>
    <property type="match status" value="1"/>
</dbReference>
<sequence length="305" mass="34140">MEKPCRLLIRWLDYKVISRMRIDTNQFHASYPHFSVAIVKAARIRYNPPFEHSLFHYKANLMLLGVNIDHVATLRNARGVSYPSPLEAALIAETYGADLITLHLREDRRHIKDDDVALIKQAIRTRMNLEMAMTEEMLAHALRIRPEDVCIVPEKRAEVTTEGGLDVIGQAGKVRHYIYELQAASIRVSIFIAPDKPQIQKAFDMGARVVELHTGAYADAATPEQCRNELQRIREAAQFAAQLGMTVNAGHGLTIHNVAPIAQIPEIAELNIGHSLIAQAVFLGLPKAIAQMKEVMYRARNGLAA</sequence>
<dbReference type="Pfam" id="PF03740">
    <property type="entry name" value="PdxJ"/>
    <property type="match status" value="1"/>
</dbReference>
<comment type="similarity">
    <text evidence="4">Belongs to the PNP synthase family.</text>
</comment>
<evidence type="ECO:0000313" key="6">
    <source>
        <dbReference type="EMBL" id="EGC16138.1"/>
    </source>
</evidence>
<dbReference type="Gene3D" id="3.20.20.70">
    <property type="entry name" value="Aldolase class I"/>
    <property type="match status" value="1"/>
</dbReference>
<dbReference type="NCBIfam" id="NF003623">
    <property type="entry name" value="PRK05265.1-1"/>
    <property type="match status" value="1"/>
</dbReference>
<dbReference type="EC" id="2.6.99.2" evidence="4 5"/>
<feature type="active site" description="Proton acceptor" evidence="4">
    <location>
        <position position="130"/>
    </location>
</feature>
<comment type="pathway">
    <text evidence="4">Cofactor biosynthesis; pyridoxine 5'-phosphate biosynthesis; pyridoxine 5'-phosphate from D-erythrose 4-phosphate: step 5/5.</text>
</comment>
<dbReference type="GO" id="GO:0008615">
    <property type="term" value="P:pyridoxine biosynthetic process"/>
    <property type="evidence" value="ECO:0007669"/>
    <property type="project" value="UniProtKB-UniRule"/>
</dbReference>
<dbReference type="Proteomes" id="UP000004088">
    <property type="component" value="Unassembled WGS sequence"/>
</dbReference>
<feature type="active site" description="Proton donor" evidence="4">
    <location>
        <position position="251"/>
    </location>
</feature>
<feature type="binding site" evidence="4">
    <location>
        <begin position="69"/>
        <end position="70"/>
    </location>
    <ligand>
        <name>1-deoxy-D-xylulose 5-phosphate</name>
        <dbReference type="ChEBI" id="CHEBI:57792"/>
    </ligand>
</feature>
<feature type="binding site" evidence="4">
    <location>
        <position position="78"/>
    </location>
    <ligand>
        <name>3-amino-2-oxopropyl phosphate</name>
        <dbReference type="ChEBI" id="CHEBI:57279"/>
    </ligand>
</feature>
<dbReference type="STRING" id="888741.HMPREF9098_2461"/>
<feature type="site" description="Transition state stabilizer" evidence="4">
    <location>
        <position position="211"/>
    </location>
</feature>
<keyword evidence="1 4" id="KW-0963">Cytoplasm</keyword>
<dbReference type="InterPro" id="IPR004569">
    <property type="entry name" value="PyrdxlP_synth_PdxJ"/>
</dbReference>
<dbReference type="GO" id="GO:0005829">
    <property type="term" value="C:cytosol"/>
    <property type="evidence" value="ECO:0007669"/>
    <property type="project" value="TreeGrafter"/>
</dbReference>
<evidence type="ECO:0000256" key="5">
    <source>
        <dbReference type="NCBIfam" id="TIGR00559"/>
    </source>
</evidence>
<dbReference type="PANTHER" id="PTHR30456">
    <property type="entry name" value="PYRIDOXINE 5'-PHOSPHATE SYNTHASE"/>
    <property type="match status" value="1"/>
</dbReference>
<name>F0F2X6_9NEIS</name>
<dbReference type="GO" id="GO:0033856">
    <property type="term" value="F:pyridoxine 5'-phosphate synthase activity"/>
    <property type="evidence" value="ECO:0007669"/>
    <property type="project" value="UniProtKB-UniRule"/>
</dbReference>
<evidence type="ECO:0000256" key="1">
    <source>
        <dbReference type="ARBA" id="ARBA00022490"/>
    </source>
</evidence>
<dbReference type="NCBIfam" id="NF003627">
    <property type="entry name" value="PRK05265.1-5"/>
    <property type="match status" value="1"/>
</dbReference>
<feature type="active site" description="Proton acceptor" evidence="4">
    <location>
        <position position="103"/>
    </location>
</feature>
<evidence type="ECO:0000256" key="2">
    <source>
        <dbReference type="ARBA" id="ARBA00022679"/>
    </source>
</evidence>
<feature type="binding site" evidence="4">
    <location>
        <position position="160"/>
    </location>
    <ligand>
        <name>1-deoxy-D-xylulose 5-phosphate</name>
        <dbReference type="ChEBI" id="CHEBI:57792"/>
    </ligand>
</feature>
<dbReference type="EMBL" id="AEWV01000046">
    <property type="protein sequence ID" value="EGC16138.1"/>
    <property type="molecule type" value="Genomic_DNA"/>
</dbReference>
<feature type="binding site" evidence="4">
    <location>
        <position position="110"/>
    </location>
    <ligand>
        <name>1-deoxy-D-xylulose 5-phosphate</name>
        <dbReference type="ChEBI" id="CHEBI:57792"/>
    </ligand>
</feature>
<dbReference type="CDD" id="cd00003">
    <property type="entry name" value="PNPsynthase"/>
    <property type="match status" value="1"/>
</dbReference>
<gene>
    <name evidence="4 6" type="primary">pdxJ</name>
    <name evidence="6" type="ORF">HMPREF9098_2461</name>
</gene>
<dbReference type="NCBIfam" id="NF003625">
    <property type="entry name" value="PRK05265.1-3"/>
    <property type="match status" value="1"/>
</dbReference>
<dbReference type="NCBIfam" id="TIGR00559">
    <property type="entry name" value="pdxJ"/>
    <property type="match status" value="1"/>
</dbReference>
<dbReference type="NCBIfam" id="NF003624">
    <property type="entry name" value="PRK05265.1-2"/>
    <property type="match status" value="1"/>
</dbReference>
<keyword evidence="7" id="KW-1185">Reference proteome</keyword>
<comment type="catalytic activity">
    <reaction evidence="4">
        <text>3-amino-2-oxopropyl phosphate + 1-deoxy-D-xylulose 5-phosphate = pyridoxine 5'-phosphate + phosphate + 2 H2O + H(+)</text>
        <dbReference type="Rhea" id="RHEA:15265"/>
        <dbReference type="ChEBI" id="CHEBI:15377"/>
        <dbReference type="ChEBI" id="CHEBI:15378"/>
        <dbReference type="ChEBI" id="CHEBI:43474"/>
        <dbReference type="ChEBI" id="CHEBI:57279"/>
        <dbReference type="ChEBI" id="CHEBI:57792"/>
        <dbReference type="ChEBI" id="CHEBI:58589"/>
        <dbReference type="EC" id="2.6.99.2"/>
    </reaction>
</comment>
<accession>F0F2X6</accession>
<protein>
    <recommendedName>
        <fullName evidence="4 5">Pyridoxine 5'-phosphate synthase</fullName>
        <shortName evidence="4">PNP synthase</shortName>
        <ecNumber evidence="4 5">2.6.99.2</ecNumber>
    </recommendedName>
</protein>
<organism evidence="6 7">
    <name type="scientific">Kingella denitrificans ATCC 33394</name>
    <dbReference type="NCBI Taxonomy" id="888741"/>
    <lineage>
        <taxon>Bacteria</taxon>
        <taxon>Pseudomonadati</taxon>
        <taxon>Pseudomonadota</taxon>
        <taxon>Betaproteobacteria</taxon>
        <taxon>Neisseriales</taxon>
        <taxon>Neisseriaceae</taxon>
        <taxon>Kingella</taxon>
    </lineage>
</organism>
<feature type="binding site" evidence="4">
    <location>
        <position position="105"/>
    </location>
    <ligand>
        <name>1-deoxy-D-xylulose 5-phosphate</name>
        <dbReference type="ChEBI" id="CHEBI:57792"/>
    </ligand>
</feature>
<feature type="binding site" evidence="4">
    <location>
        <position position="67"/>
    </location>
    <ligand>
        <name>3-amino-2-oxopropyl phosphate</name>
        <dbReference type="ChEBI" id="CHEBI:57279"/>
    </ligand>
</feature>
<feature type="binding site" evidence="4">
    <location>
        <position position="252"/>
    </location>
    <ligand>
        <name>3-amino-2-oxopropyl phosphate</name>
        <dbReference type="ChEBI" id="CHEBI:57279"/>
    </ligand>
</feature>
<comment type="function">
    <text evidence="4">Catalyzes the complicated ring closure reaction between the two acyclic compounds 1-deoxy-D-xylulose-5-phosphate (DXP) and 3-amino-2-oxopropyl phosphate (1-amino-acetone-3-phosphate or AAP) to form pyridoxine 5'-phosphate (PNP) and inorganic phosphate.</text>
</comment>